<keyword evidence="2" id="KW-1133">Transmembrane helix</keyword>
<evidence type="ECO:0000256" key="2">
    <source>
        <dbReference type="SAM" id="Phobius"/>
    </source>
</evidence>
<evidence type="ECO:0000313" key="5">
    <source>
        <dbReference type="Proteomes" id="UP001498398"/>
    </source>
</evidence>
<feature type="transmembrane region" description="Helical" evidence="2">
    <location>
        <begin position="202"/>
        <end position="224"/>
    </location>
</feature>
<feature type="transmembrane region" description="Helical" evidence="2">
    <location>
        <begin position="289"/>
        <end position="312"/>
    </location>
</feature>
<protein>
    <submittedName>
        <fullName evidence="4">Uncharacterized protein</fullName>
    </submittedName>
</protein>
<name>A0ABR1J183_9AGAR</name>
<keyword evidence="5" id="KW-1185">Reference proteome</keyword>
<keyword evidence="2" id="KW-0812">Transmembrane</keyword>
<feature type="transmembrane region" description="Helical" evidence="2">
    <location>
        <begin position="177"/>
        <end position="196"/>
    </location>
</feature>
<organism evidence="4 5">
    <name type="scientific">Marasmiellus scandens</name>
    <dbReference type="NCBI Taxonomy" id="2682957"/>
    <lineage>
        <taxon>Eukaryota</taxon>
        <taxon>Fungi</taxon>
        <taxon>Dikarya</taxon>
        <taxon>Basidiomycota</taxon>
        <taxon>Agaricomycotina</taxon>
        <taxon>Agaricomycetes</taxon>
        <taxon>Agaricomycetidae</taxon>
        <taxon>Agaricales</taxon>
        <taxon>Marasmiineae</taxon>
        <taxon>Omphalotaceae</taxon>
        <taxon>Marasmiellus</taxon>
    </lineage>
</organism>
<keyword evidence="2" id="KW-0472">Membrane</keyword>
<evidence type="ECO:0000256" key="1">
    <source>
        <dbReference type="SAM" id="MobiDB-lite"/>
    </source>
</evidence>
<dbReference type="Proteomes" id="UP001498398">
    <property type="component" value="Unassembled WGS sequence"/>
</dbReference>
<feature type="region of interest" description="Disordered" evidence="1">
    <location>
        <begin position="401"/>
        <end position="448"/>
    </location>
</feature>
<feature type="signal peptide" evidence="3">
    <location>
        <begin position="1"/>
        <end position="27"/>
    </location>
</feature>
<sequence>MLPRSQPAYWMYSVLLFLSHVWTPVQAGVIPSYRELSTSHIFSRDMTSQTFRSTWQNPTDTLSILLIIGGDIVLQALAQLSGRTVTPVAFSFGWVAYSFNTLKSVVGDGRLMPPPDYNAKVINAKNGYTRDNKSWVLGRLLRDFEHSLPGDIGLCVTVFEAVKVGDELVGIPSIDGLWISGIFIIVLQLCIAAIPIGLSQDWGIMLVTVVGTGLCLMTGMLPQWRLEKWKCRRNSKKVVCLTGGNGKRHVMVIIGNGHGLDLEDLAAAESPRETRDVEQTSMFRGLPTAYWITQLASLILALLWIVLLITVTALEENAWYLLAVGSIGMIQNVICAGARRATGTTGIRLEKIEEIKGKKVMDTLMDVELAYKNVGNSLIKEFFPNGMRPAEIAWWEGKRSQYDGEREEKRPESWKGRVEVSPRASQARTEHNGSEQPKTTAKGSGQKR</sequence>
<accession>A0ABR1J183</accession>
<evidence type="ECO:0000313" key="4">
    <source>
        <dbReference type="EMBL" id="KAK7446996.1"/>
    </source>
</evidence>
<comment type="caution">
    <text evidence="4">The sequence shown here is derived from an EMBL/GenBank/DDBJ whole genome shotgun (WGS) entry which is preliminary data.</text>
</comment>
<proteinExistence type="predicted"/>
<feature type="compositionally biased region" description="Polar residues" evidence="1">
    <location>
        <begin position="434"/>
        <end position="448"/>
    </location>
</feature>
<dbReference type="EMBL" id="JBANRG010000042">
    <property type="protein sequence ID" value="KAK7446996.1"/>
    <property type="molecule type" value="Genomic_DNA"/>
</dbReference>
<feature type="transmembrane region" description="Helical" evidence="2">
    <location>
        <begin position="318"/>
        <end position="338"/>
    </location>
</feature>
<feature type="compositionally biased region" description="Basic and acidic residues" evidence="1">
    <location>
        <begin position="401"/>
        <end position="420"/>
    </location>
</feature>
<gene>
    <name evidence="4" type="ORF">VKT23_014209</name>
</gene>
<keyword evidence="3" id="KW-0732">Signal</keyword>
<evidence type="ECO:0000256" key="3">
    <source>
        <dbReference type="SAM" id="SignalP"/>
    </source>
</evidence>
<reference evidence="4 5" key="1">
    <citation type="submission" date="2024-01" db="EMBL/GenBank/DDBJ databases">
        <title>A draft genome for the cacao thread blight pathogen Marasmiellus scandens.</title>
        <authorList>
            <person name="Baruah I.K."/>
            <person name="Leung J."/>
            <person name="Bukari Y."/>
            <person name="Amoako-Attah I."/>
            <person name="Meinhardt L.W."/>
            <person name="Bailey B.A."/>
            <person name="Cohen S.P."/>
        </authorList>
    </citation>
    <scope>NUCLEOTIDE SEQUENCE [LARGE SCALE GENOMIC DNA]</scope>
    <source>
        <strain evidence="4 5">GH-19</strain>
    </source>
</reference>
<feature type="chain" id="PRO_5047048701" evidence="3">
    <location>
        <begin position="28"/>
        <end position="448"/>
    </location>
</feature>